<accession>A0A512BGL5</accession>
<reference evidence="2 3" key="1">
    <citation type="submission" date="2019-07" db="EMBL/GenBank/DDBJ databases">
        <title>Whole genome shotgun sequence of Segetibacter aerophilus NBRC 106135.</title>
        <authorList>
            <person name="Hosoyama A."/>
            <person name="Uohara A."/>
            <person name="Ohji S."/>
            <person name="Ichikawa N."/>
        </authorList>
    </citation>
    <scope>NUCLEOTIDE SEQUENCE [LARGE SCALE GENOMIC DNA]</scope>
    <source>
        <strain evidence="2 3">NBRC 106135</strain>
    </source>
</reference>
<comment type="caution">
    <text evidence="2">The sequence shown here is derived from an EMBL/GenBank/DDBJ whole genome shotgun (WGS) entry which is preliminary data.</text>
</comment>
<evidence type="ECO:0000256" key="1">
    <source>
        <dbReference type="SAM" id="MobiDB-lite"/>
    </source>
</evidence>
<evidence type="ECO:0000313" key="2">
    <source>
        <dbReference type="EMBL" id="GEO11110.1"/>
    </source>
</evidence>
<dbReference type="EMBL" id="BJYT01000016">
    <property type="protein sequence ID" value="GEO11110.1"/>
    <property type="molecule type" value="Genomic_DNA"/>
</dbReference>
<sequence>MTTFVSCSPKAENTEDELSRQNNTFDTSKIALISFKQTSNWPFPNEYIPTTLNALEIIQLDSLINSCALSYNSRLSEDNRDAYGINFSKRHYKRQYVPVLNSKGEKEVWANFFCKEWENWKQEIVFIKDGGNCFFELKINLTTKACSAVHVNGYA</sequence>
<dbReference type="Proteomes" id="UP000321513">
    <property type="component" value="Unassembled WGS sequence"/>
</dbReference>
<feature type="region of interest" description="Disordered" evidence="1">
    <location>
        <begin position="1"/>
        <end position="20"/>
    </location>
</feature>
<organism evidence="2 3">
    <name type="scientific">Segetibacter aerophilus</name>
    <dbReference type="NCBI Taxonomy" id="670293"/>
    <lineage>
        <taxon>Bacteria</taxon>
        <taxon>Pseudomonadati</taxon>
        <taxon>Bacteroidota</taxon>
        <taxon>Chitinophagia</taxon>
        <taxon>Chitinophagales</taxon>
        <taxon>Chitinophagaceae</taxon>
        <taxon>Segetibacter</taxon>
    </lineage>
</organism>
<keyword evidence="3" id="KW-1185">Reference proteome</keyword>
<name>A0A512BGL5_9BACT</name>
<evidence type="ECO:0000313" key="3">
    <source>
        <dbReference type="Proteomes" id="UP000321513"/>
    </source>
</evidence>
<protein>
    <submittedName>
        <fullName evidence="2">Uncharacterized protein</fullName>
    </submittedName>
</protein>
<dbReference type="RefSeq" id="WP_218029191.1">
    <property type="nucleotide sequence ID" value="NZ_BJYT01000016.1"/>
</dbReference>
<proteinExistence type="predicted"/>
<gene>
    <name evidence="2" type="ORF">SAE01_36060</name>
</gene>
<dbReference type="AlphaFoldDB" id="A0A512BGL5"/>